<dbReference type="EMBL" id="BDSP01000187">
    <property type="protein sequence ID" value="GAX22697.1"/>
    <property type="molecule type" value="Genomic_DNA"/>
</dbReference>
<proteinExistence type="predicted"/>
<comment type="caution">
    <text evidence="2">The sequence shown here is derived from an EMBL/GenBank/DDBJ whole genome shotgun (WGS) entry which is preliminary data.</text>
</comment>
<gene>
    <name evidence="2" type="ORF">FisN_4Hh191</name>
</gene>
<evidence type="ECO:0000313" key="3">
    <source>
        <dbReference type="Proteomes" id="UP000198406"/>
    </source>
</evidence>
<evidence type="ECO:0000313" key="2">
    <source>
        <dbReference type="EMBL" id="GAX22697.1"/>
    </source>
</evidence>
<dbReference type="InParanoid" id="A0A1Z5K8Z7"/>
<feature type="region of interest" description="Disordered" evidence="1">
    <location>
        <begin position="510"/>
        <end position="533"/>
    </location>
</feature>
<dbReference type="AlphaFoldDB" id="A0A1Z5K8Z7"/>
<evidence type="ECO:0000256" key="1">
    <source>
        <dbReference type="SAM" id="MobiDB-lite"/>
    </source>
</evidence>
<organism evidence="2 3">
    <name type="scientific">Fistulifera solaris</name>
    <name type="common">Oleaginous diatom</name>
    <dbReference type="NCBI Taxonomy" id="1519565"/>
    <lineage>
        <taxon>Eukaryota</taxon>
        <taxon>Sar</taxon>
        <taxon>Stramenopiles</taxon>
        <taxon>Ochrophyta</taxon>
        <taxon>Bacillariophyta</taxon>
        <taxon>Bacillariophyceae</taxon>
        <taxon>Bacillariophycidae</taxon>
        <taxon>Naviculales</taxon>
        <taxon>Naviculaceae</taxon>
        <taxon>Fistulifera</taxon>
    </lineage>
</organism>
<reference evidence="2 3" key="1">
    <citation type="journal article" date="2015" name="Plant Cell">
        <title>Oil accumulation by the oleaginous diatom Fistulifera solaris as revealed by the genome and transcriptome.</title>
        <authorList>
            <person name="Tanaka T."/>
            <person name="Maeda Y."/>
            <person name="Veluchamy A."/>
            <person name="Tanaka M."/>
            <person name="Abida H."/>
            <person name="Marechal E."/>
            <person name="Bowler C."/>
            <person name="Muto M."/>
            <person name="Sunaga Y."/>
            <person name="Tanaka M."/>
            <person name="Yoshino T."/>
            <person name="Taniguchi T."/>
            <person name="Fukuda Y."/>
            <person name="Nemoto M."/>
            <person name="Matsumoto M."/>
            <person name="Wong P.S."/>
            <person name="Aburatani S."/>
            <person name="Fujibuchi W."/>
        </authorList>
    </citation>
    <scope>NUCLEOTIDE SEQUENCE [LARGE SCALE GENOMIC DNA]</scope>
    <source>
        <strain evidence="2 3">JPCC DA0580</strain>
    </source>
</reference>
<keyword evidence="3" id="KW-1185">Reference proteome</keyword>
<dbReference type="Proteomes" id="UP000198406">
    <property type="component" value="Unassembled WGS sequence"/>
</dbReference>
<sequence length="533" mass="60767">MSRTTDPYLQIVRRDRMTPRQQALVPAHLPRSLTLYEFRQDPTRLDDINWQEYGSIAIWSSNGSVIFIIEDQYFKPFWGRHVLFLLSDRLRGSIYGETDAAIAETATFFWSLQYPEHWGENHLQIRLGFVPPGNSEFDFAALLPAQLEQILDSTRFITLSAGTFTAEQSVILATRPYPLNIVLSGRFTFVDQGTAFVHALQTRESPFGFLEVIGRRNGRPFSVENLQLLFQLNFILEHLRCHIDDEECALLPISAKVNKLHYRMSTNYVRPDDFASIDIEANDFTLELSVDGNHENWDSLLIAALHRVAELGHFERLCFSVFSDYPRKMGFDRVARVVDALIRAIHANPSLACLDLSSDRQSVRWSPHFQPLFQSMEEHPGLRTFVVQSCTRRDEEVYNFHEPLFQFDFSWLQQLLSSNRRIAVVDRSGQICSNGPVIDRMYLLNRFYLGSESLLQELTASRPALVPSALVDRASNNAQYIALLLSHHTDVLCGVVQDFDVGEVASLQSVSEGEPSSGTLRPNALKREAPSHL</sequence>
<dbReference type="OrthoDB" id="120976at2759"/>
<protein>
    <submittedName>
        <fullName evidence="2">Uncharacterized protein</fullName>
    </submittedName>
</protein>
<name>A0A1Z5K8Z7_FISSO</name>
<accession>A0A1Z5K8Z7</accession>
<feature type="compositionally biased region" description="Polar residues" evidence="1">
    <location>
        <begin position="510"/>
        <end position="520"/>
    </location>
</feature>